<dbReference type="Proteomes" id="UP000836402">
    <property type="component" value="Unassembled WGS sequence"/>
</dbReference>
<keyword evidence="3" id="KW-1185">Reference proteome</keyword>
<dbReference type="EMBL" id="CAJHJG010002723">
    <property type="protein sequence ID" value="CAD6922614.1"/>
    <property type="molecule type" value="Genomic_DNA"/>
</dbReference>
<evidence type="ECO:0000313" key="3">
    <source>
        <dbReference type="Proteomes" id="UP000836402"/>
    </source>
</evidence>
<accession>A0ABN7IUC5</accession>
<gene>
    <name evidence="2" type="ORF">JKIAZH3_G5476</name>
</gene>
<proteinExistence type="predicted"/>
<sequence length="1400" mass="153251">MNFANGRSRSCGWRVRRLVPTKTTTTTGSANGNGIPEKILDTGAELQHGLLVPLRAKLVASMPLLDRDDRCQGGACHGSRARGPGFSAISSASNLLLWLRSQPGRRICQGGECSRSGYVGIVILSFAEGTEQVPTDKIAHAPRDPEDEDNEDGPRQDFPSFGSETPAPEAPVASSSADSGRIQQRDEPRLYRTGAEEFSRLLNNGGPPRWTPAGRDQYGEESLEAFFARDVDDSRDPSPGSSTSLGADVTVGAVPASARSPVRRHYARAALARARPSAAATTTATAGEERSSTLGTTAPAAHSSVAWNSPNFPRPYQPPAGSGAYFTGSLPSLQDLTAVRPDEHPHPHTHPYRNATTTTAAAVAAERWERAIDDVPTPTMPDLSAVESILDGLETLSPEQSGAVLRALADRVRRTVDDERVAPAPSRAARRLRACRVEFTIMPAIVQEDERRAARLRHPRSLQRALKLADDAQAEEILADLLKDQSEGENFSLTPTDIQTRLIDFALEAQEWHEEYYIPQHATGAFGNELQIPSDFFDYDSVPGLVHRATLFMSFKRKFCSAHSGIGRPSIHTLKNWAHMLIANARLRIQRNSTADEAPKTLRRVLRYSGTGENGLYQRVHTHLAAMVQTYNLPISIRRDSPWGRLEVELVIDCARRSMTHASGQDVTEAMLQRLCLILLCYQTGLRIGSLATGPQGTDGLSGFRHEHLRFRQVEPGHIDTQLHIETLKGWRNLDRREINPLIFGARELRNLHLDPGPPLLALLLHRKALYIKGAAHPLTSVDELMSSSALEFEGRGTTPVFRLAEKNTTTLTEKPMSPSDACDFLRLLATKVGVTLSGFHQIRKGFAQNITVALGPDVTRTALDHNMKENTLDRHYTTGVGIYDFARIRYGESLDAAITERVAASTMKANEMFGQAMKAMAGGSRVDAKLGTRPQRENGYIKEQLLKDPEYKIAQEELETQKQKLEAESGISFEGLKSFGQQQMKRARTALEALEKPTDIVDATLEAIERERKLRIAKRSAAERRLQEEATQKTRSSMTREGLATATDAVVQAERKRIAALEDAIAAHIQRMADASLPTEKEGVAPQPHSVDHRLLSKVSSSGHAGPSGSNRHDTTTEVQDEFEGDVTEADILTIPHRVQKISSVDDAGSEAKVNFDTTTARLALIRSLAGMLQSCEVEAAIRSLMERTGLCMFCNPQQGMGNSRQRSLEHLLKFHRGILCAIRVGAPLHPGLIANPLFMMGNAVNQTLSPWVASSSELTRKYIAPPSPDADKVAIAPWLGGISGIKADSTGSMVSQKPGRVDQPPPDRLGRYLSPSKWNDKYTKSQHLPFLRFTKSYIKFDGAINTGAVLQLSGPGAPVQSPRPPSNSNKASVRQLECMQIMPPEIASAPLGARFADR</sequence>
<comment type="caution">
    <text evidence="2">The sequence shown here is derived from an EMBL/GenBank/DDBJ whole genome shotgun (WGS) entry which is preliminary data.</text>
</comment>
<feature type="compositionally biased region" description="Low complexity" evidence="1">
    <location>
        <begin position="166"/>
        <end position="179"/>
    </location>
</feature>
<feature type="region of interest" description="Disordered" evidence="1">
    <location>
        <begin position="271"/>
        <end position="302"/>
    </location>
</feature>
<feature type="region of interest" description="Disordered" evidence="1">
    <location>
        <begin position="1291"/>
        <end position="1310"/>
    </location>
</feature>
<reference evidence="2" key="1">
    <citation type="submission" date="2020-10" db="EMBL/GenBank/DDBJ databases">
        <authorList>
            <person name="Sedaghatjoo S."/>
        </authorList>
    </citation>
    <scope>NUCLEOTIDE SEQUENCE</scope>
    <source>
        <strain evidence="2">AZH3</strain>
    </source>
</reference>
<organism evidence="2 3">
    <name type="scientific">Tilletia caries</name>
    <name type="common">wheat bunt fungus</name>
    <dbReference type="NCBI Taxonomy" id="13290"/>
    <lineage>
        <taxon>Eukaryota</taxon>
        <taxon>Fungi</taxon>
        <taxon>Dikarya</taxon>
        <taxon>Basidiomycota</taxon>
        <taxon>Ustilaginomycotina</taxon>
        <taxon>Exobasidiomycetes</taxon>
        <taxon>Tilletiales</taxon>
        <taxon>Tilletiaceae</taxon>
        <taxon>Tilletia</taxon>
    </lineage>
</organism>
<feature type="region of interest" description="Disordered" evidence="1">
    <location>
        <begin position="1023"/>
        <end position="1044"/>
    </location>
</feature>
<evidence type="ECO:0008006" key="4">
    <source>
        <dbReference type="Google" id="ProtNLM"/>
    </source>
</evidence>
<protein>
    <recommendedName>
        <fullName evidence="4">Tyr recombinase domain-containing protein</fullName>
    </recommendedName>
</protein>
<feature type="compositionally biased region" description="Basic and acidic residues" evidence="1">
    <location>
        <begin position="1023"/>
        <end position="1033"/>
    </location>
</feature>
<feature type="region of interest" description="Disordered" evidence="1">
    <location>
        <begin position="1100"/>
        <end position="1119"/>
    </location>
</feature>
<evidence type="ECO:0000256" key="1">
    <source>
        <dbReference type="SAM" id="MobiDB-lite"/>
    </source>
</evidence>
<feature type="region of interest" description="Disordered" evidence="1">
    <location>
        <begin position="133"/>
        <end position="190"/>
    </location>
</feature>
<feature type="compositionally biased region" description="Low complexity" evidence="1">
    <location>
        <begin position="271"/>
        <end position="286"/>
    </location>
</feature>
<evidence type="ECO:0000313" key="2">
    <source>
        <dbReference type="EMBL" id="CAD6922614.1"/>
    </source>
</evidence>
<name>A0ABN7IUC5_9BASI</name>